<reference evidence="8 9" key="1">
    <citation type="submission" date="2024-10" db="EMBL/GenBank/DDBJ databases">
        <title>Updated reference genomes for cyclostephanoid diatoms.</title>
        <authorList>
            <person name="Roberts W.R."/>
            <person name="Alverson A.J."/>
        </authorList>
    </citation>
    <scope>NUCLEOTIDE SEQUENCE [LARGE SCALE GENOMIC DNA]</scope>
    <source>
        <strain evidence="8 9">AJA232-27</strain>
    </source>
</reference>
<keyword evidence="9" id="KW-1185">Reference proteome</keyword>
<keyword evidence="5 7" id="KW-0472">Membrane</keyword>
<dbReference type="Proteomes" id="UP001530293">
    <property type="component" value="Unassembled WGS sequence"/>
</dbReference>
<dbReference type="InterPro" id="IPR007603">
    <property type="entry name" value="Choline_transptr-like"/>
</dbReference>
<feature type="region of interest" description="Disordered" evidence="6">
    <location>
        <begin position="327"/>
        <end position="348"/>
    </location>
</feature>
<organism evidence="8 9">
    <name type="scientific">Discostella pseudostelligera</name>
    <dbReference type="NCBI Taxonomy" id="259834"/>
    <lineage>
        <taxon>Eukaryota</taxon>
        <taxon>Sar</taxon>
        <taxon>Stramenopiles</taxon>
        <taxon>Ochrophyta</taxon>
        <taxon>Bacillariophyta</taxon>
        <taxon>Coscinodiscophyceae</taxon>
        <taxon>Thalassiosirophycidae</taxon>
        <taxon>Stephanodiscales</taxon>
        <taxon>Stephanodiscaceae</taxon>
        <taxon>Discostella</taxon>
    </lineage>
</organism>
<keyword evidence="3 7" id="KW-0812">Transmembrane</keyword>
<name>A0ABD3M5X1_9STRA</name>
<evidence type="ECO:0000256" key="2">
    <source>
        <dbReference type="ARBA" id="ARBA00007168"/>
    </source>
</evidence>
<feature type="compositionally biased region" description="Low complexity" evidence="6">
    <location>
        <begin position="253"/>
        <end position="270"/>
    </location>
</feature>
<feature type="compositionally biased region" description="Low complexity" evidence="6">
    <location>
        <begin position="335"/>
        <end position="348"/>
    </location>
</feature>
<evidence type="ECO:0000256" key="7">
    <source>
        <dbReference type="SAM" id="Phobius"/>
    </source>
</evidence>
<feature type="transmembrane region" description="Helical" evidence="7">
    <location>
        <begin position="589"/>
        <end position="607"/>
    </location>
</feature>
<comment type="caution">
    <text evidence="8">The sequence shown here is derived from an EMBL/GenBank/DDBJ whole genome shotgun (WGS) entry which is preliminary data.</text>
</comment>
<feature type="region of interest" description="Disordered" evidence="6">
    <location>
        <begin position="1"/>
        <end position="61"/>
    </location>
</feature>
<evidence type="ECO:0000256" key="6">
    <source>
        <dbReference type="SAM" id="MobiDB-lite"/>
    </source>
</evidence>
<sequence length="862" mass="93989">MLLDIYSGNDSRQDDVPGGGGNDESHRFTIFNDLTYSDDEEGVEWKEAEQSFGEGSHTSSPDTAALLNEIQKAMLPTHDTPFNYIDEEDIDATSQPQEQLHLIHPLAHYDSFRNSEGDEGSQLAYSITSSVMSNSPNTSNYGSLEPAAPYFDDNNNNNNTAKSAAVIFRSPPNVFHSSRSNDLPPPVISSVSSYAMPPQYLKPKLHQQRVEKAVAPTQSTNNRFRQQSKSSKGYVKNKMHKFYHPITPLPSITNDSPATSATATDTTESPIPNNDNSLVGMPPCPPPPRPLPPGGGECLSDDATKRLRRHRRLRRIKKAAEAREAMVQKVRGVEQQQQQSSSSSSSSSCKDSIFAYAFLCQFLLVSMSALAFGSGALWDMIHESLSMDHSSISEDDGEGGSSNANPFAGLETDDVIITDGGIGVGGRKGGGSGGRGGAITITVTDGISDIDFINVIQLVCIASGYACLCSLLSLGFMMMLSKNTLHVMLMFTIAVCLVWTIMGLAFSPHWITPLVGASASTLSIVYTIVVWDRIAFAATNLSVALKGMRSTFDIPCVGFCVLAITFLWTVWWIFALIGTMNFLSDDDDISDGLIYVVVAFFLFSYYWTFQVIKGVSQTAVATIIGLWWGVAEDDPMPTYSADLRNMIKSRIIGSIGSICLGSLMVDPCITLSRINTFSLLARPKLACVNHSKSSMNKSDIGGFENASSLPFCDIGISRTVNQWSFTYIGLYGYGFWDSGNKASQLFEARGWTHVVSDDLIITVIGMSSMIIGGSTALLGLIVEEVDGYYFTSSIQKPVATAFLICLFVGYFLSSAFLSIVEGCISAILVCYAASPVEFHANHHTLSEEMKSVWRHFWLQKPR</sequence>
<feature type="transmembrane region" description="Helical" evidence="7">
    <location>
        <begin position="487"/>
        <end position="505"/>
    </location>
</feature>
<keyword evidence="4 7" id="KW-1133">Transmembrane helix</keyword>
<accession>A0ABD3M5X1</accession>
<comment type="similarity">
    <text evidence="2">Belongs to the CTL (choline transporter-like) family.</text>
</comment>
<feature type="transmembrane region" description="Helical" evidence="7">
    <location>
        <begin position="801"/>
        <end position="833"/>
    </location>
</feature>
<evidence type="ECO:0000256" key="3">
    <source>
        <dbReference type="ARBA" id="ARBA00022692"/>
    </source>
</evidence>
<dbReference type="AlphaFoldDB" id="A0ABD3M5X1"/>
<gene>
    <name evidence="8" type="ORF">ACHAWU_000754</name>
</gene>
<evidence type="ECO:0000256" key="4">
    <source>
        <dbReference type="ARBA" id="ARBA00022989"/>
    </source>
</evidence>
<dbReference type="Pfam" id="PF04515">
    <property type="entry name" value="Choline_transpo"/>
    <property type="match status" value="1"/>
</dbReference>
<dbReference type="GO" id="GO:0016020">
    <property type="term" value="C:membrane"/>
    <property type="evidence" value="ECO:0007669"/>
    <property type="project" value="UniProtKB-SubCell"/>
</dbReference>
<protein>
    <submittedName>
        <fullName evidence="8">Uncharacterized protein</fullName>
    </submittedName>
</protein>
<evidence type="ECO:0000256" key="1">
    <source>
        <dbReference type="ARBA" id="ARBA00004141"/>
    </source>
</evidence>
<feature type="transmembrane region" description="Helical" evidence="7">
    <location>
        <begin position="759"/>
        <end position="781"/>
    </location>
</feature>
<evidence type="ECO:0000256" key="5">
    <source>
        <dbReference type="ARBA" id="ARBA00023136"/>
    </source>
</evidence>
<comment type="subcellular location">
    <subcellularLocation>
        <location evidence="1">Membrane</location>
        <topology evidence="1">Multi-pass membrane protein</topology>
    </subcellularLocation>
</comment>
<proteinExistence type="inferred from homology"/>
<evidence type="ECO:0000313" key="8">
    <source>
        <dbReference type="EMBL" id="KAL3759455.1"/>
    </source>
</evidence>
<feature type="compositionally biased region" description="Polar residues" evidence="6">
    <location>
        <begin position="216"/>
        <end position="231"/>
    </location>
</feature>
<feature type="region of interest" description="Disordered" evidence="6">
    <location>
        <begin position="206"/>
        <end position="307"/>
    </location>
</feature>
<dbReference type="EMBL" id="JALLBG020000200">
    <property type="protein sequence ID" value="KAL3759455.1"/>
    <property type="molecule type" value="Genomic_DNA"/>
</dbReference>
<feature type="transmembrane region" description="Helical" evidence="7">
    <location>
        <begin position="455"/>
        <end position="480"/>
    </location>
</feature>
<dbReference type="PANTHER" id="PTHR12385">
    <property type="entry name" value="CHOLINE TRANSPORTER-LIKE (SLC FAMILY 44)"/>
    <property type="match status" value="1"/>
</dbReference>
<evidence type="ECO:0000313" key="9">
    <source>
        <dbReference type="Proteomes" id="UP001530293"/>
    </source>
</evidence>
<feature type="transmembrane region" description="Helical" evidence="7">
    <location>
        <begin position="552"/>
        <end position="577"/>
    </location>
</feature>
<feature type="compositionally biased region" description="Pro residues" evidence="6">
    <location>
        <begin position="282"/>
        <end position="293"/>
    </location>
</feature>
<dbReference type="PANTHER" id="PTHR12385:SF4">
    <property type="entry name" value="PROTEIN PNS1"/>
    <property type="match status" value="1"/>
</dbReference>